<gene>
    <name evidence="2" type="ORF">Pph01_78980</name>
</gene>
<keyword evidence="3" id="KW-1185">Reference proteome</keyword>
<reference evidence="2 3" key="1">
    <citation type="submission" date="2021-01" db="EMBL/GenBank/DDBJ databases">
        <title>Whole genome shotgun sequence of Planotetraspora phitsanulokensis NBRC 104273.</title>
        <authorList>
            <person name="Komaki H."/>
            <person name="Tamura T."/>
        </authorList>
    </citation>
    <scope>NUCLEOTIDE SEQUENCE [LARGE SCALE GENOMIC DNA]</scope>
    <source>
        <strain evidence="2 3">NBRC 104273</strain>
    </source>
</reference>
<accession>A0A8J3UDQ1</accession>
<feature type="transmembrane region" description="Helical" evidence="1">
    <location>
        <begin position="12"/>
        <end position="34"/>
    </location>
</feature>
<protein>
    <submittedName>
        <fullName evidence="2">Uncharacterized protein</fullName>
    </submittedName>
</protein>
<dbReference type="EMBL" id="BOOP01000048">
    <property type="protein sequence ID" value="GII42895.1"/>
    <property type="molecule type" value="Genomic_DNA"/>
</dbReference>
<keyword evidence="1" id="KW-1133">Transmembrane helix</keyword>
<evidence type="ECO:0000313" key="3">
    <source>
        <dbReference type="Proteomes" id="UP000622547"/>
    </source>
</evidence>
<keyword evidence="1" id="KW-0812">Transmembrane</keyword>
<keyword evidence="1" id="KW-0472">Membrane</keyword>
<evidence type="ECO:0000256" key="1">
    <source>
        <dbReference type="SAM" id="Phobius"/>
    </source>
</evidence>
<feature type="transmembrane region" description="Helical" evidence="1">
    <location>
        <begin position="79"/>
        <end position="104"/>
    </location>
</feature>
<comment type="caution">
    <text evidence="2">The sequence shown here is derived from an EMBL/GenBank/DDBJ whole genome shotgun (WGS) entry which is preliminary data.</text>
</comment>
<feature type="transmembrane region" description="Helical" evidence="1">
    <location>
        <begin position="46"/>
        <end position="67"/>
    </location>
</feature>
<organism evidence="2 3">
    <name type="scientific">Planotetraspora phitsanulokensis</name>
    <dbReference type="NCBI Taxonomy" id="575192"/>
    <lineage>
        <taxon>Bacteria</taxon>
        <taxon>Bacillati</taxon>
        <taxon>Actinomycetota</taxon>
        <taxon>Actinomycetes</taxon>
        <taxon>Streptosporangiales</taxon>
        <taxon>Streptosporangiaceae</taxon>
        <taxon>Planotetraspora</taxon>
    </lineage>
</organism>
<dbReference type="AlphaFoldDB" id="A0A8J3UDQ1"/>
<dbReference type="RefSeq" id="WP_204078308.1">
    <property type="nucleotide sequence ID" value="NZ_BOOP01000048.1"/>
</dbReference>
<evidence type="ECO:0000313" key="2">
    <source>
        <dbReference type="EMBL" id="GII42895.1"/>
    </source>
</evidence>
<dbReference type="Proteomes" id="UP000622547">
    <property type="component" value="Unassembled WGS sequence"/>
</dbReference>
<name>A0A8J3UDQ1_9ACTN</name>
<proteinExistence type="predicted"/>
<sequence>MTTFENARVENLAGRAVLRGLACAGWFAGTQLLALACDVVSEEAQLVLPVVSLAVVSVVVPLLRRGASPVGGSATVATLWMLVAATWGLVGGTVLLVSAAAVVAGRRASGRLRACDAPLSGRNR</sequence>